<comment type="caution">
    <text evidence="1">The sequence shown here is derived from an EMBL/GenBank/DDBJ whole genome shotgun (WGS) entry which is preliminary data.</text>
</comment>
<reference evidence="1 2" key="1">
    <citation type="journal article" date="2020" name="BMC Genomics">
        <title>Intraspecific diversification of the crop wild relative Brassica cretica Lam. using demographic model selection.</title>
        <authorList>
            <person name="Kioukis A."/>
            <person name="Michalopoulou V.A."/>
            <person name="Briers L."/>
            <person name="Pirintsos S."/>
            <person name="Studholme D.J."/>
            <person name="Pavlidis P."/>
            <person name="Sarris P.F."/>
        </authorList>
    </citation>
    <scope>NUCLEOTIDE SEQUENCE [LARGE SCALE GENOMIC DNA]</scope>
    <source>
        <strain evidence="2">cv. PFS-1207/04</strain>
    </source>
</reference>
<evidence type="ECO:0000313" key="1">
    <source>
        <dbReference type="EMBL" id="KAF3530247.1"/>
    </source>
</evidence>
<evidence type="ECO:0000313" key="2">
    <source>
        <dbReference type="Proteomes" id="UP000266723"/>
    </source>
</evidence>
<organism evidence="1 2">
    <name type="scientific">Brassica cretica</name>
    <name type="common">Mustard</name>
    <dbReference type="NCBI Taxonomy" id="69181"/>
    <lineage>
        <taxon>Eukaryota</taxon>
        <taxon>Viridiplantae</taxon>
        <taxon>Streptophyta</taxon>
        <taxon>Embryophyta</taxon>
        <taxon>Tracheophyta</taxon>
        <taxon>Spermatophyta</taxon>
        <taxon>Magnoliopsida</taxon>
        <taxon>eudicotyledons</taxon>
        <taxon>Gunneridae</taxon>
        <taxon>Pentapetalae</taxon>
        <taxon>rosids</taxon>
        <taxon>malvids</taxon>
        <taxon>Brassicales</taxon>
        <taxon>Brassicaceae</taxon>
        <taxon>Brassiceae</taxon>
        <taxon>Brassica</taxon>
    </lineage>
</organism>
<dbReference type="Proteomes" id="UP000266723">
    <property type="component" value="Unassembled WGS sequence"/>
</dbReference>
<dbReference type="EMBL" id="QGKV02001507">
    <property type="protein sequence ID" value="KAF3530247.1"/>
    <property type="molecule type" value="Genomic_DNA"/>
</dbReference>
<name>A0ABQ7BCK4_BRACR</name>
<protein>
    <submittedName>
        <fullName evidence="1">Uncharacterized protein</fullName>
    </submittedName>
</protein>
<dbReference type="PANTHER" id="PTHR37886">
    <property type="entry name" value="S-ADENOSYL-L-METHIONINE-DEPENDENT METHYLTRANSFERASES SUPERFAMILY PROTEIN"/>
    <property type="match status" value="1"/>
</dbReference>
<proteinExistence type="predicted"/>
<gene>
    <name evidence="1" type="ORF">DY000_02043880</name>
</gene>
<keyword evidence="2" id="KW-1185">Reference proteome</keyword>
<dbReference type="PANTHER" id="PTHR37886:SF1">
    <property type="entry name" value="S-ADENOSYL-L-METHIONINE-DEPENDENT METHYLTRANSFERASES SUPERFAMILY PROTEIN"/>
    <property type="match status" value="1"/>
</dbReference>
<sequence length="64" mass="7117">MAFLCSSTPSPAMQKGVFLVWAGLERLVEKLKPYDGRIFVSHNVKFCSRFGGDELCKEASEFGT</sequence>
<accession>A0ABQ7BCK4</accession>